<keyword evidence="11" id="KW-0325">Glycoprotein</keyword>
<reference evidence="15" key="2">
    <citation type="submission" date="2025-08" db="UniProtKB">
        <authorList>
            <consortium name="Ensembl"/>
        </authorList>
    </citation>
    <scope>IDENTIFICATION</scope>
</reference>
<dbReference type="SMART" id="SM00409">
    <property type="entry name" value="IG"/>
    <property type="match status" value="1"/>
</dbReference>
<dbReference type="AlphaFoldDB" id="A0AAY5EGS5"/>
<feature type="chain" id="PRO_5044295718" description="Ig-like domain-containing protein" evidence="13">
    <location>
        <begin position="21"/>
        <end position="155"/>
    </location>
</feature>
<reference evidence="15" key="3">
    <citation type="submission" date="2025-09" db="UniProtKB">
        <authorList>
            <consortium name="Ensembl"/>
        </authorList>
    </citation>
    <scope>IDENTIFICATION</scope>
</reference>
<evidence type="ECO:0000256" key="4">
    <source>
        <dbReference type="ARBA" id="ARBA00022729"/>
    </source>
</evidence>
<evidence type="ECO:0000256" key="5">
    <source>
        <dbReference type="ARBA" id="ARBA00022737"/>
    </source>
</evidence>
<dbReference type="Proteomes" id="UP000314983">
    <property type="component" value="Chromosome 26"/>
</dbReference>
<dbReference type="GO" id="GO:0005923">
    <property type="term" value="C:bicellular tight junction"/>
    <property type="evidence" value="ECO:0007669"/>
    <property type="project" value="TreeGrafter"/>
</dbReference>
<name>A0AAY5EGS5_ELEEL</name>
<evidence type="ECO:0000256" key="3">
    <source>
        <dbReference type="ARBA" id="ARBA00022692"/>
    </source>
</evidence>
<feature type="domain" description="Ig-like" evidence="14">
    <location>
        <begin position="17"/>
        <end position="105"/>
    </location>
</feature>
<keyword evidence="3" id="KW-0812">Transmembrane</keyword>
<keyword evidence="12" id="KW-0393">Immunoglobulin domain</keyword>
<keyword evidence="10" id="KW-0675">Receptor</keyword>
<dbReference type="InterPro" id="IPR007110">
    <property type="entry name" value="Ig-like_dom"/>
</dbReference>
<keyword evidence="6" id="KW-0130">Cell adhesion</keyword>
<evidence type="ECO:0000259" key="14">
    <source>
        <dbReference type="PROSITE" id="PS50835"/>
    </source>
</evidence>
<dbReference type="InterPro" id="IPR013783">
    <property type="entry name" value="Ig-like_fold"/>
</dbReference>
<protein>
    <recommendedName>
        <fullName evidence="14">Ig-like domain-containing protein</fullName>
    </recommendedName>
</protein>
<dbReference type="GO" id="GO:0034109">
    <property type="term" value="P:homotypic cell-cell adhesion"/>
    <property type="evidence" value="ECO:0007669"/>
    <property type="project" value="TreeGrafter"/>
</dbReference>
<organism evidence="15 16">
    <name type="scientific">Electrophorus electricus</name>
    <name type="common">Electric eel</name>
    <name type="synonym">Gymnotus electricus</name>
    <dbReference type="NCBI Taxonomy" id="8005"/>
    <lineage>
        <taxon>Eukaryota</taxon>
        <taxon>Metazoa</taxon>
        <taxon>Chordata</taxon>
        <taxon>Craniata</taxon>
        <taxon>Vertebrata</taxon>
        <taxon>Euteleostomi</taxon>
        <taxon>Actinopterygii</taxon>
        <taxon>Neopterygii</taxon>
        <taxon>Teleostei</taxon>
        <taxon>Ostariophysi</taxon>
        <taxon>Gymnotiformes</taxon>
        <taxon>Gymnotoidei</taxon>
        <taxon>Gymnotidae</taxon>
        <taxon>Electrophorus</taxon>
    </lineage>
</organism>
<keyword evidence="7" id="KW-1133">Transmembrane helix</keyword>
<dbReference type="InterPro" id="IPR003599">
    <property type="entry name" value="Ig_sub"/>
</dbReference>
<dbReference type="GO" id="GO:0014704">
    <property type="term" value="C:intercalated disc"/>
    <property type="evidence" value="ECO:0007669"/>
    <property type="project" value="TreeGrafter"/>
</dbReference>
<keyword evidence="2" id="KW-1003">Cell membrane</keyword>
<accession>A0AAY5EGS5</accession>
<evidence type="ECO:0000256" key="8">
    <source>
        <dbReference type="ARBA" id="ARBA00023136"/>
    </source>
</evidence>
<evidence type="ECO:0000256" key="13">
    <source>
        <dbReference type="SAM" id="SignalP"/>
    </source>
</evidence>
<dbReference type="SUPFAM" id="SSF48726">
    <property type="entry name" value="Immunoglobulin"/>
    <property type="match status" value="1"/>
</dbReference>
<keyword evidence="16" id="KW-1185">Reference proteome</keyword>
<keyword evidence="4 13" id="KW-0732">Signal</keyword>
<evidence type="ECO:0000256" key="6">
    <source>
        <dbReference type="ARBA" id="ARBA00022889"/>
    </source>
</evidence>
<evidence type="ECO:0000256" key="11">
    <source>
        <dbReference type="ARBA" id="ARBA00023180"/>
    </source>
</evidence>
<evidence type="ECO:0000313" key="16">
    <source>
        <dbReference type="Proteomes" id="UP000314983"/>
    </source>
</evidence>
<evidence type="ECO:0000256" key="2">
    <source>
        <dbReference type="ARBA" id="ARBA00022475"/>
    </source>
</evidence>
<evidence type="ECO:0000313" key="15">
    <source>
        <dbReference type="Ensembl" id="ENSEEEP00000056100.1"/>
    </source>
</evidence>
<dbReference type="PROSITE" id="PS50835">
    <property type="entry name" value="IG_LIKE"/>
    <property type="match status" value="1"/>
</dbReference>
<dbReference type="GO" id="GO:0016323">
    <property type="term" value="C:basolateral plasma membrane"/>
    <property type="evidence" value="ECO:0007669"/>
    <property type="project" value="TreeGrafter"/>
</dbReference>
<dbReference type="PANTHER" id="PTHR44468:SF3">
    <property type="entry name" value="COXSACKIEVIRUS AND ADENOVIRUS RECEPTOR"/>
    <property type="match status" value="1"/>
</dbReference>
<sequence length="155" mass="17471">MVVLLMLLSTVALKIFPSDPTTVHKAIGSRVILGCHFTWEDMDHGPLEIEWTLKFDLHKVYFNSSDPSQADTSVINEGLKRSDAGTYKCQVKMVPGIEHRSQNLHLIAAPSLPICTVEGTTYIGLDVFLKVSIKWNKTRRFSTPGTVQMDRKWNL</sequence>
<keyword evidence="8" id="KW-0472">Membrane</keyword>
<evidence type="ECO:0000256" key="9">
    <source>
        <dbReference type="ARBA" id="ARBA00023157"/>
    </source>
</evidence>
<proteinExistence type="predicted"/>
<keyword evidence="5" id="KW-0677">Repeat</keyword>
<dbReference type="GO" id="GO:0050839">
    <property type="term" value="F:cell adhesion molecule binding"/>
    <property type="evidence" value="ECO:0007669"/>
    <property type="project" value="TreeGrafter"/>
</dbReference>
<evidence type="ECO:0000256" key="1">
    <source>
        <dbReference type="ARBA" id="ARBA00004251"/>
    </source>
</evidence>
<evidence type="ECO:0000256" key="7">
    <source>
        <dbReference type="ARBA" id="ARBA00022989"/>
    </source>
</evidence>
<evidence type="ECO:0000256" key="12">
    <source>
        <dbReference type="ARBA" id="ARBA00023319"/>
    </source>
</evidence>
<comment type="subcellular location">
    <subcellularLocation>
        <location evidence="1">Cell membrane</location>
        <topology evidence="1">Single-pass type I membrane protein</topology>
    </subcellularLocation>
</comment>
<dbReference type="Ensembl" id="ENSEEET00000060521.1">
    <property type="protein sequence ID" value="ENSEEEP00000056100.1"/>
    <property type="gene ID" value="ENSEEEG00000024837.1"/>
</dbReference>
<evidence type="ECO:0000256" key="10">
    <source>
        <dbReference type="ARBA" id="ARBA00023170"/>
    </source>
</evidence>
<reference evidence="15 16" key="1">
    <citation type="submission" date="2020-05" db="EMBL/GenBank/DDBJ databases">
        <title>Electrophorus electricus (electric eel) genome, fEleEle1, primary haplotype.</title>
        <authorList>
            <person name="Myers G."/>
            <person name="Meyer A."/>
            <person name="Fedrigo O."/>
            <person name="Formenti G."/>
            <person name="Rhie A."/>
            <person name="Tracey A."/>
            <person name="Sims Y."/>
            <person name="Jarvis E.D."/>
        </authorList>
    </citation>
    <scope>NUCLEOTIDE SEQUENCE [LARGE SCALE GENOMIC DNA]</scope>
</reference>
<keyword evidence="9" id="KW-1015">Disulfide bond</keyword>
<dbReference type="Gene3D" id="2.60.40.10">
    <property type="entry name" value="Immunoglobulins"/>
    <property type="match status" value="1"/>
</dbReference>
<dbReference type="PANTHER" id="PTHR44468">
    <property type="entry name" value="COXSACKIEVIRUS AND ADENOVIRUS RECEPTOR-RELATED"/>
    <property type="match status" value="1"/>
</dbReference>
<dbReference type="InterPro" id="IPR052307">
    <property type="entry name" value="EJ_Adhesion_Regulator"/>
</dbReference>
<dbReference type="InterPro" id="IPR036179">
    <property type="entry name" value="Ig-like_dom_sf"/>
</dbReference>
<feature type="signal peptide" evidence="13">
    <location>
        <begin position="1"/>
        <end position="20"/>
    </location>
</feature>